<evidence type="ECO:0000313" key="1">
    <source>
        <dbReference type="EMBL" id="ORY00943.1"/>
    </source>
</evidence>
<accession>A0A1Y1YSD7</accession>
<evidence type="ECO:0000313" key="2">
    <source>
        <dbReference type="Proteomes" id="UP000193920"/>
    </source>
</evidence>
<dbReference type="EMBL" id="MCOG01000514">
    <property type="protein sequence ID" value="ORY00943.1"/>
    <property type="molecule type" value="Genomic_DNA"/>
</dbReference>
<dbReference type="AlphaFoldDB" id="A0A1Y1YSD7"/>
<name>A0A1Y1YSD7_9FUNG</name>
<proteinExistence type="predicted"/>
<dbReference type="Proteomes" id="UP000193920">
    <property type="component" value="Unassembled WGS sequence"/>
</dbReference>
<organism evidence="1 2">
    <name type="scientific">Neocallimastix californiae</name>
    <dbReference type="NCBI Taxonomy" id="1754190"/>
    <lineage>
        <taxon>Eukaryota</taxon>
        <taxon>Fungi</taxon>
        <taxon>Fungi incertae sedis</taxon>
        <taxon>Chytridiomycota</taxon>
        <taxon>Chytridiomycota incertae sedis</taxon>
        <taxon>Neocallimastigomycetes</taxon>
        <taxon>Neocallimastigales</taxon>
        <taxon>Neocallimastigaceae</taxon>
        <taxon>Neocallimastix</taxon>
    </lineage>
</organism>
<sequence>MEYMQKVIDGEIHLENAEINSPLQDAQQLNLNYLFNQGIQNEVLFAPQEQGNQRNIRPDHHEGQSAPMNFPINQQGQGVIQEIQLSNLGQSFPPINPMNPLGQAHLNNLGQNVPLVPVPLNIPLNQQLDYIRMQRLNDHHEGQSAPMNFPINQQGQGIIQEIQLGNRGQDLPTAIPKNPLGQIHPSNLAQNVPLVPVPLNIPLNQQLDYLRIQRLVDLQRSLVENVLRELITLEIMKRRVGKLHKSIAYKEDLINNINDQYQNVIE</sequence>
<keyword evidence="2" id="KW-1185">Reference proteome</keyword>
<reference evidence="1 2" key="1">
    <citation type="submission" date="2016-08" db="EMBL/GenBank/DDBJ databases">
        <title>A Parts List for Fungal Cellulosomes Revealed by Comparative Genomics.</title>
        <authorList>
            <consortium name="DOE Joint Genome Institute"/>
            <person name="Haitjema C.H."/>
            <person name="Gilmore S.P."/>
            <person name="Henske J.K."/>
            <person name="Solomon K.V."/>
            <person name="De Groot R."/>
            <person name="Kuo A."/>
            <person name="Mondo S.J."/>
            <person name="Salamov A.A."/>
            <person name="Labutti K."/>
            <person name="Zhao Z."/>
            <person name="Chiniquy J."/>
            <person name="Barry K."/>
            <person name="Brewer H.M."/>
            <person name="Purvine S.O."/>
            <person name="Wright A.T."/>
            <person name="Boxma B."/>
            <person name="Van Alen T."/>
            <person name="Hackstein J.H."/>
            <person name="Baker S.E."/>
            <person name="Grigoriev I.V."/>
            <person name="O'Malley M.A."/>
        </authorList>
    </citation>
    <scope>NUCLEOTIDE SEQUENCE [LARGE SCALE GENOMIC DNA]</scope>
    <source>
        <strain evidence="1 2">G1</strain>
    </source>
</reference>
<comment type="caution">
    <text evidence="1">The sequence shown here is derived from an EMBL/GenBank/DDBJ whole genome shotgun (WGS) entry which is preliminary data.</text>
</comment>
<protein>
    <submittedName>
        <fullName evidence="1">Uncharacterized protein</fullName>
    </submittedName>
</protein>
<gene>
    <name evidence="1" type="ORF">LY90DRAFT_225132</name>
</gene>